<accession>A0A015YBC8</accession>
<organism evidence="1 2">
    <name type="scientific">Bacteroides fragilis str. 2-F-2 #4</name>
    <dbReference type="NCBI Taxonomy" id="1339280"/>
    <lineage>
        <taxon>Bacteria</taxon>
        <taxon>Pseudomonadati</taxon>
        <taxon>Bacteroidota</taxon>
        <taxon>Bacteroidia</taxon>
        <taxon>Bacteroidales</taxon>
        <taxon>Bacteroidaceae</taxon>
        <taxon>Bacteroides</taxon>
    </lineage>
</organism>
<proteinExistence type="predicted"/>
<evidence type="ECO:0000313" key="2">
    <source>
        <dbReference type="Proteomes" id="UP000022272"/>
    </source>
</evidence>
<reference evidence="1 2" key="1">
    <citation type="submission" date="2014-02" db="EMBL/GenBank/DDBJ databases">
        <authorList>
            <person name="Sears C."/>
            <person name="Carroll K."/>
            <person name="Sack B.R."/>
            <person name="Qadri F."/>
            <person name="Myers L.L."/>
            <person name="Chung G.-T."/>
            <person name="Escheverria P."/>
            <person name="Fraser C.M."/>
            <person name="Sadzewicz L."/>
            <person name="Shefchek K.A."/>
            <person name="Tallon L."/>
            <person name="Das S.P."/>
            <person name="Daugherty S."/>
            <person name="Mongodin E.F."/>
        </authorList>
    </citation>
    <scope>NUCLEOTIDE SEQUENCE [LARGE SCALE GENOMIC DNA]</scope>
    <source>
        <strain evidence="1 2">2-F-2 #4</strain>
    </source>
</reference>
<comment type="caution">
    <text evidence="1">The sequence shown here is derived from an EMBL/GenBank/DDBJ whole genome shotgun (WGS) entry which is preliminary data.</text>
</comment>
<dbReference type="EMBL" id="JGDM01000074">
    <property type="protein sequence ID" value="EXZ43740.1"/>
    <property type="molecule type" value="Genomic_DNA"/>
</dbReference>
<dbReference type="AlphaFoldDB" id="A0A015YBC8"/>
<dbReference type="Proteomes" id="UP000022272">
    <property type="component" value="Unassembled WGS sequence"/>
</dbReference>
<name>A0A015YBC8_BACFG</name>
<protein>
    <submittedName>
        <fullName evidence="1">Uncharacterized protein</fullName>
    </submittedName>
</protein>
<gene>
    <name evidence="1" type="ORF">M076_3015</name>
</gene>
<evidence type="ECO:0000313" key="1">
    <source>
        <dbReference type="EMBL" id="EXZ43740.1"/>
    </source>
</evidence>
<sequence>MNSVCAYTSASENKNRSMVNPFFMLSRMLDEYVAISQVHFY</sequence>